<sequence length="277" mass="30753">CEEYNENFRSLKDKNPTSFSGKKCVSSLPLIVGGELTNPGEYPHMAALGWTKEEDEEVKWGCGASLISEQFLLTAAHCTTSGGKPPDIVKLGIQNINEDSEGSLETSISKIILHPKYRPSSYYHDIALIKLSHRVEFTESIKPVCLWQIPHLDIPEAMATGWGRTEFLGPKSEELQKVDLKIIDQKVCNQAYSNERKLPEGIIEQQFCAGHLDGGKDTCQGDSGGPIHAILPDLNCVQFIIGITSFGKFCAAQNAPGVYTKIFSYLDWIEKYAFEQH</sequence>
<dbReference type="InterPro" id="IPR001314">
    <property type="entry name" value="Peptidase_S1A"/>
</dbReference>
<evidence type="ECO:0000313" key="11">
    <source>
        <dbReference type="Proteomes" id="UP000015102"/>
    </source>
</evidence>
<dbReference type="STRING" id="36166.T1H2V5"/>
<evidence type="ECO:0000313" key="10">
    <source>
        <dbReference type="EnsemblMetazoa" id="MESCA010561-PA"/>
    </source>
</evidence>
<dbReference type="InterPro" id="IPR009003">
    <property type="entry name" value="Peptidase_S1_PA"/>
</dbReference>
<evidence type="ECO:0000259" key="9">
    <source>
        <dbReference type="PROSITE" id="PS50240"/>
    </source>
</evidence>
<reference evidence="11" key="1">
    <citation type="submission" date="2013-02" db="EMBL/GenBank/DDBJ databases">
        <authorList>
            <person name="Hughes D."/>
        </authorList>
    </citation>
    <scope>NUCLEOTIDE SEQUENCE</scope>
    <source>
        <strain>Durham</strain>
        <strain evidence="11">NC isolate 2 -- Noor lab</strain>
    </source>
</reference>
<dbReference type="EMBL" id="CAQQ02171619">
    <property type="status" value="NOT_ANNOTATED_CDS"/>
    <property type="molecule type" value="Genomic_DNA"/>
</dbReference>
<keyword evidence="3 8" id="KW-0645">Protease</keyword>
<feature type="domain" description="Peptidase S1" evidence="9">
    <location>
        <begin position="31"/>
        <end position="274"/>
    </location>
</feature>
<dbReference type="CDD" id="cd00190">
    <property type="entry name" value="Tryp_SPc"/>
    <property type="match status" value="1"/>
</dbReference>
<dbReference type="GO" id="GO:0004252">
    <property type="term" value="F:serine-type endopeptidase activity"/>
    <property type="evidence" value="ECO:0007669"/>
    <property type="project" value="InterPro"/>
</dbReference>
<name>T1H2V5_MEGSC</name>
<dbReference type="SMART" id="SM00020">
    <property type="entry name" value="Tryp_SPc"/>
    <property type="match status" value="1"/>
</dbReference>
<dbReference type="PANTHER" id="PTHR24252:SF7">
    <property type="entry name" value="HYALIN"/>
    <property type="match status" value="1"/>
</dbReference>
<evidence type="ECO:0000256" key="6">
    <source>
        <dbReference type="ARBA" id="ARBA00023145"/>
    </source>
</evidence>
<proteinExistence type="predicted"/>
<dbReference type="OMA" id="VDIKWGC"/>
<keyword evidence="7" id="KW-1015">Disulfide bond</keyword>
<dbReference type="SUPFAM" id="SSF50494">
    <property type="entry name" value="Trypsin-like serine proteases"/>
    <property type="match status" value="1"/>
</dbReference>
<organism evidence="10 11">
    <name type="scientific">Megaselia scalaris</name>
    <name type="common">Humpbacked fly</name>
    <name type="synonym">Phora scalaris</name>
    <dbReference type="NCBI Taxonomy" id="36166"/>
    <lineage>
        <taxon>Eukaryota</taxon>
        <taxon>Metazoa</taxon>
        <taxon>Ecdysozoa</taxon>
        <taxon>Arthropoda</taxon>
        <taxon>Hexapoda</taxon>
        <taxon>Insecta</taxon>
        <taxon>Pterygota</taxon>
        <taxon>Neoptera</taxon>
        <taxon>Endopterygota</taxon>
        <taxon>Diptera</taxon>
        <taxon>Brachycera</taxon>
        <taxon>Muscomorpha</taxon>
        <taxon>Platypezoidea</taxon>
        <taxon>Phoridae</taxon>
        <taxon>Megaseliini</taxon>
        <taxon>Megaselia</taxon>
    </lineage>
</organism>
<dbReference type="HOGENOM" id="CLU_006842_0_3_1"/>
<evidence type="ECO:0000256" key="1">
    <source>
        <dbReference type="ARBA" id="ARBA00004613"/>
    </source>
</evidence>
<keyword evidence="4 8" id="KW-0378">Hydrolase</keyword>
<dbReference type="PROSITE" id="PS00135">
    <property type="entry name" value="TRYPSIN_SER"/>
    <property type="match status" value="1"/>
</dbReference>
<dbReference type="PRINTS" id="PR00722">
    <property type="entry name" value="CHYMOTRYPSIN"/>
</dbReference>
<dbReference type="AlphaFoldDB" id="T1H2V5"/>
<dbReference type="GO" id="GO:0016485">
    <property type="term" value="P:protein processing"/>
    <property type="evidence" value="ECO:0007669"/>
    <property type="project" value="UniProtKB-ARBA"/>
</dbReference>
<dbReference type="Gene3D" id="2.40.10.10">
    <property type="entry name" value="Trypsin-like serine proteases"/>
    <property type="match status" value="1"/>
</dbReference>
<dbReference type="InterPro" id="IPR001254">
    <property type="entry name" value="Trypsin_dom"/>
</dbReference>
<protein>
    <recommendedName>
        <fullName evidence="9">Peptidase S1 domain-containing protein</fullName>
    </recommendedName>
</protein>
<evidence type="ECO:0000256" key="4">
    <source>
        <dbReference type="ARBA" id="ARBA00022801"/>
    </source>
</evidence>
<keyword evidence="2" id="KW-0964">Secreted</keyword>
<dbReference type="EMBL" id="CAQQ02171618">
    <property type="status" value="NOT_ANNOTATED_CDS"/>
    <property type="molecule type" value="Genomic_DNA"/>
</dbReference>
<dbReference type="InterPro" id="IPR018114">
    <property type="entry name" value="TRYPSIN_HIS"/>
</dbReference>
<dbReference type="EnsemblMetazoa" id="MESCA010561-RA">
    <property type="protein sequence ID" value="MESCA010561-PA"/>
    <property type="gene ID" value="MESCA010561"/>
</dbReference>
<dbReference type="PANTHER" id="PTHR24252">
    <property type="entry name" value="ACROSIN-RELATED"/>
    <property type="match status" value="1"/>
</dbReference>
<evidence type="ECO:0000256" key="8">
    <source>
        <dbReference type="RuleBase" id="RU363034"/>
    </source>
</evidence>
<dbReference type="GO" id="GO:0005576">
    <property type="term" value="C:extracellular region"/>
    <property type="evidence" value="ECO:0007669"/>
    <property type="project" value="UniProtKB-SubCell"/>
</dbReference>
<keyword evidence="5 8" id="KW-0720">Serine protease</keyword>
<dbReference type="Proteomes" id="UP000015102">
    <property type="component" value="Unassembled WGS sequence"/>
</dbReference>
<dbReference type="FunFam" id="2.40.10.10:FF:000047">
    <property type="entry name" value="Trypsin eta"/>
    <property type="match status" value="1"/>
</dbReference>
<dbReference type="PROSITE" id="PS00134">
    <property type="entry name" value="TRYPSIN_HIS"/>
    <property type="match status" value="1"/>
</dbReference>
<dbReference type="InterPro" id="IPR033116">
    <property type="entry name" value="TRYPSIN_SER"/>
</dbReference>
<evidence type="ECO:0000256" key="2">
    <source>
        <dbReference type="ARBA" id="ARBA00022525"/>
    </source>
</evidence>
<evidence type="ECO:0000256" key="5">
    <source>
        <dbReference type="ARBA" id="ARBA00022825"/>
    </source>
</evidence>
<evidence type="ECO:0000256" key="3">
    <source>
        <dbReference type="ARBA" id="ARBA00022670"/>
    </source>
</evidence>
<accession>T1H2V5</accession>
<dbReference type="InterPro" id="IPR043504">
    <property type="entry name" value="Peptidase_S1_PA_chymotrypsin"/>
</dbReference>
<keyword evidence="11" id="KW-1185">Reference proteome</keyword>
<evidence type="ECO:0000256" key="7">
    <source>
        <dbReference type="ARBA" id="ARBA00023157"/>
    </source>
</evidence>
<keyword evidence="6" id="KW-0865">Zymogen</keyword>
<reference evidence="10" key="2">
    <citation type="submission" date="2015-06" db="UniProtKB">
        <authorList>
            <consortium name="EnsemblMetazoa"/>
        </authorList>
    </citation>
    <scope>IDENTIFICATION</scope>
</reference>
<dbReference type="Pfam" id="PF00089">
    <property type="entry name" value="Trypsin"/>
    <property type="match status" value="1"/>
</dbReference>
<comment type="subcellular location">
    <subcellularLocation>
        <location evidence="1">Secreted</location>
    </subcellularLocation>
</comment>
<dbReference type="PROSITE" id="PS50240">
    <property type="entry name" value="TRYPSIN_DOM"/>
    <property type="match status" value="1"/>
</dbReference>